<evidence type="ECO:0000259" key="2">
    <source>
        <dbReference type="Pfam" id="PF00135"/>
    </source>
</evidence>
<dbReference type="Gene3D" id="3.40.50.1820">
    <property type="entry name" value="alpha/beta hydrolase"/>
    <property type="match status" value="1"/>
</dbReference>
<organism evidence="3 4">
    <name type="scientific">Penicillium thymicola</name>
    <dbReference type="NCBI Taxonomy" id="293382"/>
    <lineage>
        <taxon>Eukaryota</taxon>
        <taxon>Fungi</taxon>
        <taxon>Dikarya</taxon>
        <taxon>Ascomycota</taxon>
        <taxon>Pezizomycotina</taxon>
        <taxon>Eurotiomycetes</taxon>
        <taxon>Eurotiomycetidae</taxon>
        <taxon>Eurotiales</taxon>
        <taxon>Aspergillaceae</taxon>
        <taxon>Penicillium</taxon>
    </lineage>
</organism>
<evidence type="ECO:0000313" key="3">
    <source>
        <dbReference type="EMBL" id="KAJ9481726.1"/>
    </source>
</evidence>
<keyword evidence="1" id="KW-0732">Signal</keyword>
<dbReference type="GO" id="GO:0072330">
    <property type="term" value="P:monocarboxylic acid biosynthetic process"/>
    <property type="evidence" value="ECO:0007669"/>
    <property type="project" value="UniProtKB-ARBA"/>
</dbReference>
<dbReference type="Proteomes" id="UP001227192">
    <property type="component" value="Unassembled WGS sequence"/>
</dbReference>
<keyword evidence="4" id="KW-1185">Reference proteome</keyword>
<dbReference type="InterPro" id="IPR029058">
    <property type="entry name" value="AB_hydrolase_fold"/>
</dbReference>
<dbReference type="InterPro" id="IPR002018">
    <property type="entry name" value="CarbesteraseB"/>
</dbReference>
<feature type="domain" description="Carboxylesterase type B" evidence="2">
    <location>
        <begin position="42"/>
        <end position="98"/>
    </location>
</feature>
<dbReference type="SUPFAM" id="SSF53474">
    <property type="entry name" value="alpha/beta-Hydrolases"/>
    <property type="match status" value="1"/>
</dbReference>
<dbReference type="Pfam" id="PF00135">
    <property type="entry name" value="COesterase"/>
    <property type="match status" value="1"/>
</dbReference>
<comment type="caution">
    <text evidence="3">The sequence shown here is derived from an EMBL/GenBank/DDBJ whole genome shotgun (WGS) entry which is preliminary data.</text>
</comment>
<dbReference type="EMBL" id="LACB01000695">
    <property type="protein sequence ID" value="KAJ9481726.1"/>
    <property type="molecule type" value="Genomic_DNA"/>
</dbReference>
<feature type="chain" id="PRO_5042515739" description="Carboxylesterase type B domain-containing protein" evidence="1">
    <location>
        <begin position="24"/>
        <end position="150"/>
    </location>
</feature>
<proteinExistence type="predicted"/>
<name>A0AAI9T6J4_PENTH</name>
<sequence length="150" mass="16386">MKPPPALIPILQDIAAFSFLATAALVNHIDPRYDSPVWNVGQSVRTTSGLVVGHSATNACEVSEYVGIPHAAAPLGRLHFQPPVPYTGNDPTNAATFEIWPFDPATPVNQSDTSANTPSLRKEVELYSLRRETEPFSVTPEWPWNGFMTT</sequence>
<evidence type="ECO:0000313" key="4">
    <source>
        <dbReference type="Proteomes" id="UP001227192"/>
    </source>
</evidence>
<reference evidence="3" key="2">
    <citation type="journal article" date="2016" name="Fungal Biol.">
        <title>Ochratoxin A production by Penicillium thymicola.</title>
        <authorList>
            <person name="Nguyen H.D.T."/>
            <person name="McMullin D.R."/>
            <person name="Ponomareva E."/>
            <person name="Riley R."/>
            <person name="Pomraning K.R."/>
            <person name="Baker S.E."/>
            <person name="Seifert K.A."/>
        </authorList>
    </citation>
    <scope>NUCLEOTIDE SEQUENCE</scope>
    <source>
        <strain evidence="3">DAOM 180753</strain>
    </source>
</reference>
<protein>
    <recommendedName>
        <fullName evidence="2">Carboxylesterase type B domain-containing protein</fullName>
    </recommendedName>
</protein>
<evidence type="ECO:0000256" key="1">
    <source>
        <dbReference type="SAM" id="SignalP"/>
    </source>
</evidence>
<reference evidence="3" key="1">
    <citation type="submission" date="2015-06" db="EMBL/GenBank/DDBJ databases">
        <authorList>
            <person name="Nguyen H."/>
        </authorList>
    </citation>
    <scope>NUCLEOTIDE SEQUENCE</scope>
    <source>
        <strain evidence="3">DAOM 180753</strain>
    </source>
</reference>
<dbReference type="GO" id="GO:0017000">
    <property type="term" value="P:antibiotic biosynthetic process"/>
    <property type="evidence" value="ECO:0007669"/>
    <property type="project" value="UniProtKB-ARBA"/>
</dbReference>
<accession>A0AAI9T6J4</accession>
<feature type="signal peptide" evidence="1">
    <location>
        <begin position="1"/>
        <end position="23"/>
    </location>
</feature>
<dbReference type="AlphaFoldDB" id="A0AAI9T6J4"/>
<gene>
    <name evidence="3" type="ORF">VN97_g11738</name>
</gene>